<sequence>MSGYGDLVQFQVYSPETAKENQKYPVAFEEWEKLARETLEDGPYWYVAGGAGSGSTMDANREAIDRIKIQQRMFCDVEERDLSVSLFGQTYHSPILLAPIGVQSIIHEEGELGSAKAAAEMGIPYIASTASSFAMEEIANVMGDAPRWYQLYWGKDQDVTASMLRRAEESGYSALVVTLDTPMLGWREQDLRNAYLPFINGIGIANYLSDPAFCSKLEKSPREDIRAAIQYFFSIYSNASLTWKDLAFLREHTKLPILLKGIVHREDAELALQHGVDGIIVSNHGGRQVDGAIGALEALPEVCDVVQGKIPVLFDSGIRRGADVIKALSLGATSVLLGRPYVYGLAAGGEEGVKRVIRNMIADIDLTLALSGRKTIKDLDRSLLASSSHDSLFVGNK</sequence>
<dbReference type="Proteomes" id="UP001148125">
    <property type="component" value="Unassembled WGS sequence"/>
</dbReference>
<evidence type="ECO:0000256" key="1">
    <source>
        <dbReference type="ARBA" id="ARBA00001917"/>
    </source>
</evidence>
<dbReference type="PANTHER" id="PTHR10578:SF143">
    <property type="entry name" value="FMN-DEPENDENT ALPHA-HYDROXY ACID DEHYDROGENASE PB1A11.03"/>
    <property type="match status" value="1"/>
</dbReference>
<evidence type="ECO:0000259" key="6">
    <source>
        <dbReference type="PROSITE" id="PS51349"/>
    </source>
</evidence>
<evidence type="ECO:0000256" key="5">
    <source>
        <dbReference type="ARBA" id="ARBA00048754"/>
    </source>
</evidence>
<evidence type="ECO:0000313" key="7">
    <source>
        <dbReference type="EMBL" id="MDE5416330.1"/>
    </source>
</evidence>
<dbReference type="Pfam" id="PF01070">
    <property type="entry name" value="FMN_dh"/>
    <property type="match status" value="1"/>
</dbReference>
<dbReference type="PANTHER" id="PTHR10578">
    <property type="entry name" value="S -2-HYDROXY-ACID OXIDASE-RELATED"/>
    <property type="match status" value="1"/>
</dbReference>
<keyword evidence="2" id="KW-0560">Oxidoreductase</keyword>
<dbReference type="PIRSF" id="PIRSF000138">
    <property type="entry name" value="Al-hdrx_acd_dh"/>
    <property type="match status" value="1"/>
</dbReference>
<dbReference type="PROSITE" id="PS51349">
    <property type="entry name" value="FMN_HYDROXY_ACID_DH_2"/>
    <property type="match status" value="1"/>
</dbReference>
<keyword evidence="8" id="KW-1185">Reference proteome</keyword>
<proteinExistence type="inferred from homology"/>
<evidence type="ECO:0000256" key="2">
    <source>
        <dbReference type="ARBA" id="ARBA00023002"/>
    </source>
</evidence>
<comment type="catalytic activity">
    <reaction evidence="5">
        <text>(S)-lactate + O2 = pyruvate + H2O2</text>
        <dbReference type="Rhea" id="RHEA:55868"/>
        <dbReference type="ChEBI" id="CHEBI:15361"/>
        <dbReference type="ChEBI" id="CHEBI:15379"/>
        <dbReference type="ChEBI" id="CHEBI:16240"/>
        <dbReference type="ChEBI" id="CHEBI:16651"/>
    </reaction>
    <physiologicalReaction direction="left-to-right" evidence="5">
        <dbReference type="Rhea" id="RHEA:55869"/>
    </physiologicalReaction>
</comment>
<dbReference type="InterPro" id="IPR012133">
    <property type="entry name" value="Alpha-hydoxy_acid_DH_FMN"/>
</dbReference>
<evidence type="ECO:0000313" key="8">
    <source>
        <dbReference type="Proteomes" id="UP001148125"/>
    </source>
</evidence>
<dbReference type="EMBL" id="JAOTPO010000033">
    <property type="protein sequence ID" value="MDE5416330.1"/>
    <property type="molecule type" value="Genomic_DNA"/>
</dbReference>
<name>A0ABT5VLL6_9BACI</name>
<dbReference type="InterPro" id="IPR008259">
    <property type="entry name" value="FMN_hydac_DH_AS"/>
</dbReference>
<feature type="domain" description="FMN hydroxy acid dehydrogenase" evidence="6">
    <location>
        <begin position="20"/>
        <end position="389"/>
    </location>
</feature>
<comment type="similarity">
    <text evidence="3">Belongs to the FMN-dependent alpha-hydroxy acid dehydrogenase family.</text>
</comment>
<evidence type="ECO:0000256" key="4">
    <source>
        <dbReference type="ARBA" id="ARBA00029513"/>
    </source>
</evidence>
<dbReference type="Gene3D" id="3.20.20.70">
    <property type="entry name" value="Aldolase class I"/>
    <property type="match status" value="1"/>
</dbReference>
<dbReference type="CDD" id="cd03332">
    <property type="entry name" value="LMO_FMN"/>
    <property type="match status" value="1"/>
</dbReference>
<evidence type="ECO:0000256" key="3">
    <source>
        <dbReference type="ARBA" id="ARBA00024042"/>
    </source>
</evidence>
<dbReference type="InterPro" id="IPR037350">
    <property type="entry name" value="LMO_FMN"/>
</dbReference>
<dbReference type="InterPro" id="IPR000262">
    <property type="entry name" value="FMN-dep_DH"/>
</dbReference>
<organism evidence="7 8">
    <name type="scientific">Alkalihalobacterium chitinilyticum</name>
    <dbReference type="NCBI Taxonomy" id="2980103"/>
    <lineage>
        <taxon>Bacteria</taxon>
        <taxon>Bacillati</taxon>
        <taxon>Bacillota</taxon>
        <taxon>Bacilli</taxon>
        <taxon>Bacillales</taxon>
        <taxon>Bacillaceae</taxon>
        <taxon>Alkalihalobacterium</taxon>
    </lineage>
</organism>
<dbReference type="InterPro" id="IPR037396">
    <property type="entry name" value="FMN_HAD"/>
</dbReference>
<dbReference type="RefSeq" id="WP_275120918.1">
    <property type="nucleotide sequence ID" value="NZ_JAOTPO010000033.1"/>
</dbReference>
<comment type="cofactor">
    <cofactor evidence="1">
        <name>FMN</name>
        <dbReference type="ChEBI" id="CHEBI:58210"/>
    </cofactor>
</comment>
<dbReference type="PROSITE" id="PS00557">
    <property type="entry name" value="FMN_HYDROXY_ACID_DH_1"/>
    <property type="match status" value="1"/>
</dbReference>
<accession>A0ABT5VLL6</accession>
<reference evidence="7" key="1">
    <citation type="submission" date="2024-05" db="EMBL/GenBank/DDBJ databases">
        <title>Alkalihalobacillus sp. strain MEB203 novel alkaliphilic bacterium from Lonar Lake, India.</title>
        <authorList>
            <person name="Joshi A."/>
            <person name="Thite S."/>
            <person name="Mengade P."/>
        </authorList>
    </citation>
    <scope>NUCLEOTIDE SEQUENCE</scope>
    <source>
        <strain evidence="7">MEB 203</strain>
    </source>
</reference>
<gene>
    <name evidence="7" type="ORF">N7Z68_23825</name>
</gene>
<dbReference type="SUPFAM" id="SSF51395">
    <property type="entry name" value="FMN-linked oxidoreductases"/>
    <property type="match status" value="1"/>
</dbReference>
<comment type="caution">
    <text evidence="7">The sequence shown here is derived from an EMBL/GenBank/DDBJ whole genome shotgun (WGS) entry which is preliminary data.</text>
</comment>
<dbReference type="InterPro" id="IPR013785">
    <property type="entry name" value="Aldolase_TIM"/>
</dbReference>
<protein>
    <recommendedName>
        <fullName evidence="4">L-lactate oxidase</fullName>
    </recommendedName>
</protein>